<dbReference type="PROSITE" id="PS50893">
    <property type="entry name" value="ABC_TRANSPORTER_2"/>
    <property type="match status" value="1"/>
</dbReference>
<dbReference type="Pfam" id="PF00005">
    <property type="entry name" value="ABC_tran"/>
    <property type="match status" value="1"/>
</dbReference>
<keyword evidence="3" id="KW-0813">Transport</keyword>
<feature type="domain" description="ABC transporter" evidence="10">
    <location>
        <begin position="7"/>
        <end position="243"/>
    </location>
</feature>
<dbReference type="NCBIfam" id="TIGR01166">
    <property type="entry name" value="cbiO"/>
    <property type="match status" value="1"/>
</dbReference>
<dbReference type="Proteomes" id="UP000298653">
    <property type="component" value="Chromosome"/>
</dbReference>
<dbReference type="InterPro" id="IPR005876">
    <property type="entry name" value="Co_trans_ATP-bd"/>
</dbReference>
<dbReference type="GO" id="GO:0016852">
    <property type="term" value="F:sirohydrochlorin cobaltochelatase activity"/>
    <property type="evidence" value="ECO:0007669"/>
    <property type="project" value="UniProtKB-EC"/>
</dbReference>
<dbReference type="FunFam" id="3.40.50.300:FF:000224">
    <property type="entry name" value="Energy-coupling factor transporter ATP-binding protein EcfA"/>
    <property type="match status" value="1"/>
</dbReference>
<protein>
    <submittedName>
        <fullName evidence="11">Sirohydrochlorin cobaltochelatase CbiK</fullName>
        <ecNumber evidence="11">4.99.1.3</ecNumber>
    </submittedName>
</protein>
<reference evidence="11 12" key="1">
    <citation type="submission" date="2019-05" db="EMBL/GenBank/DDBJ databases">
        <title>Complete genome sequencing of Anaerostipes rhamnosivorans.</title>
        <authorList>
            <person name="Bui T.P.N."/>
            <person name="de Vos W.M."/>
        </authorList>
    </citation>
    <scope>NUCLEOTIDE SEQUENCE [LARGE SCALE GENOMIC DNA]</scope>
    <source>
        <strain evidence="11 12">1y2</strain>
    </source>
</reference>
<evidence type="ECO:0000313" key="11">
    <source>
        <dbReference type="EMBL" id="QCP35310.1"/>
    </source>
</evidence>
<accession>A0A4V1EG96</accession>
<gene>
    <name evidence="11" type="ORF">AR1Y2_1856</name>
</gene>
<organism evidence="11 12">
    <name type="scientific">Anaerostipes rhamnosivorans</name>
    <dbReference type="NCBI Taxonomy" id="1229621"/>
    <lineage>
        <taxon>Bacteria</taxon>
        <taxon>Bacillati</taxon>
        <taxon>Bacillota</taxon>
        <taxon>Clostridia</taxon>
        <taxon>Lachnospirales</taxon>
        <taxon>Lachnospiraceae</taxon>
        <taxon>Anaerostipes</taxon>
    </lineage>
</organism>
<keyword evidence="4" id="KW-1003">Cell membrane</keyword>
<proteinExistence type="inferred from homology"/>
<comment type="subcellular location">
    <subcellularLocation>
        <location evidence="1">Cell membrane</location>
        <topology evidence="1">Peripheral membrane protein</topology>
    </subcellularLocation>
</comment>
<name>A0A4V1EG96_9FIRM</name>
<dbReference type="EMBL" id="CP040058">
    <property type="protein sequence ID" value="QCP35310.1"/>
    <property type="molecule type" value="Genomic_DNA"/>
</dbReference>
<dbReference type="InterPro" id="IPR010388">
    <property type="entry name" value="Anaerobic_Co-chelatase"/>
</dbReference>
<dbReference type="EC" id="4.99.1.3" evidence="11"/>
<dbReference type="SUPFAM" id="SSF53800">
    <property type="entry name" value="Chelatase"/>
    <property type="match status" value="1"/>
</dbReference>
<evidence type="ECO:0000256" key="4">
    <source>
        <dbReference type="ARBA" id="ARBA00022475"/>
    </source>
</evidence>
<dbReference type="OrthoDB" id="9770331at2"/>
<dbReference type="InterPro" id="IPR015856">
    <property type="entry name" value="ABC_transpr_CbiO/EcfA_su"/>
</dbReference>
<dbReference type="GO" id="GO:0016887">
    <property type="term" value="F:ATP hydrolysis activity"/>
    <property type="evidence" value="ECO:0007669"/>
    <property type="project" value="InterPro"/>
</dbReference>
<evidence type="ECO:0000256" key="6">
    <source>
        <dbReference type="ARBA" id="ARBA00022840"/>
    </source>
</evidence>
<dbReference type="GO" id="GO:0019251">
    <property type="term" value="P:anaerobic cobalamin biosynthetic process"/>
    <property type="evidence" value="ECO:0007669"/>
    <property type="project" value="InterPro"/>
</dbReference>
<dbReference type="Gene3D" id="3.40.50.1400">
    <property type="match status" value="2"/>
</dbReference>
<dbReference type="GO" id="GO:0043190">
    <property type="term" value="C:ATP-binding cassette (ABC) transporter complex"/>
    <property type="evidence" value="ECO:0007669"/>
    <property type="project" value="TreeGrafter"/>
</dbReference>
<dbReference type="PANTHER" id="PTHR43553:SF24">
    <property type="entry name" value="ENERGY-COUPLING FACTOR TRANSPORTER ATP-BINDING PROTEIN ECFA1"/>
    <property type="match status" value="1"/>
</dbReference>
<sequence length="552" mass="61606">MKKESIIKAQNLCYTYEGEEQPALNGLSLEIKQGKKIAVMGANGSGKSTFFLCLNGILRPQKGTLSFCGTPYSYDKKSLLALRSRVGIVFQDPDNQLFSASVRQEISFGILNLGADNETALRETETIMEELDITEFQDRPTHALSGGQKKQVAIADILVMHPDIVILDEPAAALDPKHTSLVNKIIDRMTDAGITVLLSTHDSDYAFSWADEVILFHQGRVLISGAPEEVFADHTALKAANLFQPAVLAMFESLCRKEIISAKTPVPRNLSELEHIIEGIQRVPVYGGKTMHHIKKKAILAVSFGTSYEDTRKKTIEAIEQTLETHFPEHKIYRAWTSRMIIEKIRKRDGLHIDTVSEAMERMKADGITDVVIQPTHVINGVENDQMKEDAESHRDSFHSISFGAPLLTSESDNETMVKAVASEFSWMSDRDALVLMGHGTTHYANTVYAALDYRFKDMGYKNIFLGTVEAFPSMQSLMRMVKEFQPERVILAPFMIVAGDHARHDMAGDDPDSWYSQFLSEGLKTECVMKGLGEYPGVRELFVTHAEEAVL</sequence>
<evidence type="ECO:0000256" key="5">
    <source>
        <dbReference type="ARBA" id="ARBA00022741"/>
    </source>
</evidence>
<dbReference type="GO" id="GO:0042626">
    <property type="term" value="F:ATPase-coupled transmembrane transporter activity"/>
    <property type="evidence" value="ECO:0007669"/>
    <property type="project" value="TreeGrafter"/>
</dbReference>
<evidence type="ECO:0000256" key="7">
    <source>
        <dbReference type="ARBA" id="ARBA00022967"/>
    </source>
</evidence>
<dbReference type="InterPro" id="IPR003439">
    <property type="entry name" value="ABC_transporter-like_ATP-bd"/>
</dbReference>
<dbReference type="KEGG" id="arf:AR1Y2_1856"/>
<evidence type="ECO:0000256" key="2">
    <source>
        <dbReference type="ARBA" id="ARBA00005417"/>
    </source>
</evidence>
<dbReference type="AlphaFoldDB" id="A0A4V1EG96"/>
<keyword evidence="7" id="KW-1278">Translocase</keyword>
<dbReference type="InterPro" id="IPR050095">
    <property type="entry name" value="ECF_ABC_transporter_ATP-bd"/>
</dbReference>
<dbReference type="SMART" id="SM00382">
    <property type="entry name" value="AAA"/>
    <property type="match status" value="1"/>
</dbReference>
<dbReference type="InterPro" id="IPR003593">
    <property type="entry name" value="AAA+_ATPase"/>
</dbReference>
<dbReference type="GO" id="GO:0006824">
    <property type="term" value="P:cobalt ion transport"/>
    <property type="evidence" value="ECO:0007669"/>
    <property type="project" value="InterPro"/>
</dbReference>
<dbReference type="InterPro" id="IPR027417">
    <property type="entry name" value="P-loop_NTPase"/>
</dbReference>
<evidence type="ECO:0000259" key="10">
    <source>
        <dbReference type="PROSITE" id="PS50893"/>
    </source>
</evidence>
<keyword evidence="11" id="KW-0456">Lyase</keyword>
<evidence type="ECO:0000256" key="3">
    <source>
        <dbReference type="ARBA" id="ARBA00022448"/>
    </source>
</evidence>
<dbReference type="Gene3D" id="3.40.50.300">
    <property type="entry name" value="P-loop containing nucleotide triphosphate hydrolases"/>
    <property type="match status" value="1"/>
</dbReference>
<keyword evidence="12" id="KW-1185">Reference proteome</keyword>
<evidence type="ECO:0000256" key="9">
    <source>
        <dbReference type="ARBA" id="ARBA00025157"/>
    </source>
</evidence>
<dbReference type="Pfam" id="PF06180">
    <property type="entry name" value="CbiK"/>
    <property type="match status" value="1"/>
</dbReference>
<comment type="similarity">
    <text evidence="2">Belongs to the ABC transporter superfamily.</text>
</comment>
<comment type="function">
    <text evidence="9">Probably part of an ABC transporter complex. Responsible for energy coupling to the transport system.</text>
</comment>
<dbReference type="PANTHER" id="PTHR43553">
    <property type="entry name" value="HEAVY METAL TRANSPORTER"/>
    <property type="match status" value="1"/>
</dbReference>
<evidence type="ECO:0000256" key="8">
    <source>
        <dbReference type="ARBA" id="ARBA00023136"/>
    </source>
</evidence>
<keyword evidence="8" id="KW-0472">Membrane</keyword>
<dbReference type="GO" id="GO:0005524">
    <property type="term" value="F:ATP binding"/>
    <property type="evidence" value="ECO:0007669"/>
    <property type="project" value="UniProtKB-KW"/>
</dbReference>
<dbReference type="CDD" id="cd03225">
    <property type="entry name" value="ABC_cobalt_CbiO_domain1"/>
    <property type="match status" value="1"/>
</dbReference>
<dbReference type="SUPFAM" id="SSF52540">
    <property type="entry name" value="P-loop containing nucleoside triphosphate hydrolases"/>
    <property type="match status" value="1"/>
</dbReference>
<dbReference type="CDD" id="cd03412">
    <property type="entry name" value="CbiK_N"/>
    <property type="match status" value="1"/>
</dbReference>
<dbReference type="CDD" id="cd03413">
    <property type="entry name" value="CbiK_C"/>
    <property type="match status" value="1"/>
</dbReference>
<evidence type="ECO:0000256" key="1">
    <source>
        <dbReference type="ARBA" id="ARBA00004202"/>
    </source>
</evidence>
<keyword evidence="5" id="KW-0547">Nucleotide-binding</keyword>
<evidence type="ECO:0000313" key="12">
    <source>
        <dbReference type="Proteomes" id="UP000298653"/>
    </source>
</evidence>
<keyword evidence="6" id="KW-0067">ATP-binding</keyword>